<gene>
    <name evidence="1" type="ORF">DERYTH_LOCUS14967</name>
</gene>
<comment type="caution">
    <text evidence="1">The sequence shown here is derived from an EMBL/GenBank/DDBJ whole genome shotgun (WGS) entry which is preliminary data.</text>
</comment>
<dbReference type="AlphaFoldDB" id="A0A9N9NF88"/>
<keyword evidence="2" id="KW-1185">Reference proteome</keyword>
<evidence type="ECO:0000313" key="2">
    <source>
        <dbReference type="Proteomes" id="UP000789405"/>
    </source>
</evidence>
<protein>
    <submittedName>
        <fullName evidence="1">28274_t:CDS:1</fullName>
    </submittedName>
</protein>
<dbReference type="Proteomes" id="UP000789405">
    <property type="component" value="Unassembled WGS sequence"/>
</dbReference>
<accession>A0A9N9NF88</accession>
<sequence>IKFKCIWILASDDDLDKDTLLGSKLTDNINDLLVNREDIVKDQ</sequence>
<evidence type="ECO:0000313" key="1">
    <source>
        <dbReference type="EMBL" id="CAG8729101.1"/>
    </source>
</evidence>
<feature type="non-terminal residue" evidence="1">
    <location>
        <position position="1"/>
    </location>
</feature>
<name>A0A9N9NF88_9GLOM</name>
<dbReference type="EMBL" id="CAJVPY010011694">
    <property type="protein sequence ID" value="CAG8729101.1"/>
    <property type="molecule type" value="Genomic_DNA"/>
</dbReference>
<reference evidence="1" key="1">
    <citation type="submission" date="2021-06" db="EMBL/GenBank/DDBJ databases">
        <authorList>
            <person name="Kallberg Y."/>
            <person name="Tangrot J."/>
            <person name="Rosling A."/>
        </authorList>
    </citation>
    <scope>NUCLEOTIDE SEQUENCE</scope>
    <source>
        <strain evidence="1">MA453B</strain>
    </source>
</reference>
<proteinExistence type="predicted"/>
<organism evidence="1 2">
    <name type="scientific">Dentiscutata erythropus</name>
    <dbReference type="NCBI Taxonomy" id="1348616"/>
    <lineage>
        <taxon>Eukaryota</taxon>
        <taxon>Fungi</taxon>
        <taxon>Fungi incertae sedis</taxon>
        <taxon>Mucoromycota</taxon>
        <taxon>Glomeromycotina</taxon>
        <taxon>Glomeromycetes</taxon>
        <taxon>Diversisporales</taxon>
        <taxon>Gigasporaceae</taxon>
        <taxon>Dentiscutata</taxon>
    </lineage>
</organism>